<dbReference type="InterPro" id="IPR018155">
    <property type="entry name" value="Hyaluronidase"/>
</dbReference>
<evidence type="ECO:0000256" key="9">
    <source>
        <dbReference type="ARBA" id="ARBA00023136"/>
    </source>
</evidence>
<keyword evidence="7" id="KW-0732">Signal</keyword>
<evidence type="ECO:0000256" key="10">
    <source>
        <dbReference type="ARBA" id="ARBA00023180"/>
    </source>
</evidence>
<dbReference type="EMBL" id="JAMKFB020000022">
    <property type="protein sequence ID" value="KAL0160648.1"/>
    <property type="molecule type" value="Genomic_DNA"/>
</dbReference>
<keyword evidence="4" id="KW-1003">Cell membrane</keyword>
<keyword evidence="10" id="KW-0325">Glycoprotein</keyword>
<sequence length="115" mass="13017">AACSSLNEYLRGPLGRYLLNVTSAAEQCSRNLCRFRGRCLRKRPDTDTYLHLSPNTHSIERQGNTLKVTGQMGEEELRRIRDEFQCQCYNGYVGDDCGQKDAGNRAALAWTTLLQ</sequence>
<evidence type="ECO:0000256" key="3">
    <source>
        <dbReference type="ARBA" id="ARBA00012774"/>
    </source>
</evidence>
<dbReference type="EC" id="3.2.1.35" evidence="3"/>
<reference evidence="13 14" key="1">
    <citation type="submission" date="2024-05" db="EMBL/GenBank/DDBJ databases">
        <title>Genome sequencing and assembly of Indian major carp, Cirrhinus mrigala (Hamilton, 1822).</title>
        <authorList>
            <person name="Mohindra V."/>
            <person name="Chowdhury L.M."/>
            <person name="Lal K."/>
            <person name="Jena J.K."/>
        </authorList>
    </citation>
    <scope>NUCLEOTIDE SEQUENCE [LARGE SCALE GENOMIC DNA]</scope>
    <source>
        <strain evidence="13">CM1030</strain>
        <tissue evidence="13">Blood</tissue>
    </source>
</reference>
<keyword evidence="14" id="KW-1185">Reference proteome</keyword>
<evidence type="ECO:0000256" key="6">
    <source>
        <dbReference type="ARBA" id="ARBA00022622"/>
    </source>
</evidence>
<comment type="catalytic activity">
    <reaction evidence="1">
        <text>Random hydrolysis of (1-&gt;4)-linkages between N-acetyl-beta-D-glucosamine and D-glucuronate residues in hyaluronate.</text>
        <dbReference type="EC" id="3.2.1.35"/>
    </reaction>
</comment>
<comment type="subcellular location">
    <subcellularLocation>
        <location evidence="2">Cell membrane</location>
        <topology evidence="2">Lipid-anchor</topology>
        <topology evidence="2">GPI-anchor</topology>
    </subcellularLocation>
</comment>
<evidence type="ECO:0000256" key="1">
    <source>
        <dbReference type="ARBA" id="ARBA00000251"/>
    </source>
</evidence>
<keyword evidence="6" id="KW-0336">GPI-anchor</keyword>
<organism evidence="13 14">
    <name type="scientific">Cirrhinus mrigala</name>
    <name type="common">Mrigala</name>
    <dbReference type="NCBI Taxonomy" id="683832"/>
    <lineage>
        <taxon>Eukaryota</taxon>
        <taxon>Metazoa</taxon>
        <taxon>Chordata</taxon>
        <taxon>Craniata</taxon>
        <taxon>Vertebrata</taxon>
        <taxon>Euteleostomi</taxon>
        <taxon>Actinopterygii</taxon>
        <taxon>Neopterygii</taxon>
        <taxon>Teleostei</taxon>
        <taxon>Ostariophysi</taxon>
        <taxon>Cypriniformes</taxon>
        <taxon>Cyprinidae</taxon>
        <taxon>Labeoninae</taxon>
        <taxon>Labeonini</taxon>
        <taxon>Cirrhinus</taxon>
    </lineage>
</organism>
<evidence type="ECO:0000256" key="4">
    <source>
        <dbReference type="ARBA" id="ARBA00022475"/>
    </source>
</evidence>
<dbReference type="GO" id="GO:0098552">
    <property type="term" value="C:side of membrane"/>
    <property type="evidence" value="ECO:0007669"/>
    <property type="project" value="UniProtKB-KW"/>
</dbReference>
<evidence type="ECO:0000313" key="13">
    <source>
        <dbReference type="EMBL" id="KAL0160648.1"/>
    </source>
</evidence>
<gene>
    <name evidence="13" type="ORF">M9458_044373</name>
</gene>
<evidence type="ECO:0000256" key="7">
    <source>
        <dbReference type="ARBA" id="ARBA00022729"/>
    </source>
</evidence>
<evidence type="ECO:0000256" key="8">
    <source>
        <dbReference type="ARBA" id="ARBA00022801"/>
    </source>
</evidence>
<keyword evidence="11" id="KW-0449">Lipoprotein</keyword>
<dbReference type="PANTHER" id="PTHR11769:SF6">
    <property type="entry name" value="HYALURONIDASE-2"/>
    <property type="match status" value="1"/>
</dbReference>
<keyword evidence="12" id="KW-0326">Glycosidase</keyword>
<keyword evidence="5" id="KW-0245">EGF-like domain</keyword>
<proteinExistence type="predicted"/>
<evidence type="ECO:0000313" key="14">
    <source>
        <dbReference type="Proteomes" id="UP001529510"/>
    </source>
</evidence>
<feature type="non-terminal residue" evidence="13">
    <location>
        <position position="115"/>
    </location>
</feature>
<dbReference type="PANTHER" id="PTHR11769">
    <property type="entry name" value="HYALURONIDASE"/>
    <property type="match status" value="1"/>
</dbReference>
<dbReference type="GO" id="GO:0005886">
    <property type="term" value="C:plasma membrane"/>
    <property type="evidence" value="ECO:0007669"/>
    <property type="project" value="UniProtKB-SubCell"/>
</dbReference>
<dbReference type="GO" id="GO:0004415">
    <property type="term" value="F:hyalurononglucosaminidase activity"/>
    <property type="evidence" value="ECO:0007669"/>
    <property type="project" value="UniProtKB-EC"/>
</dbReference>
<evidence type="ECO:0000256" key="2">
    <source>
        <dbReference type="ARBA" id="ARBA00004609"/>
    </source>
</evidence>
<evidence type="ECO:0000256" key="5">
    <source>
        <dbReference type="ARBA" id="ARBA00022536"/>
    </source>
</evidence>
<feature type="non-terminal residue" evidence="13">
    <location>
        <position position="1"/>
    </location>
</feature>
<comment type="caution">
    <text evidence="13">The sequence shown here is derived from an EMBL/GenBank/DDBJ whole genome shotgun (WGS) entry which is preliminary data.</text>
</comment>
<dbReference type="InterPro" id="IPR013785">
    <property type="entry name" value="Aldolase_TIM"/>
</dbReference>
<keyword evidence="8" id="KW-0378">Hydrolase</keyword>
<keyword evidence="9" id="KW-0472">Membrane</keyword>
<dbReference type="Proteomes" id="UP001529510">
    <property type="component" value="Unassembled WGS sequence"/>
</dbReference>
<evidence type="ECO:0000256" key="11">
    <source>
        <dbReference type="ARBA" id="ARBA00023288"/>
    </source>
</evidence>
<evidence type="ECO:0000256" key="12">
    <source>
        <dbReference type="ARBA" id="ARBA00023295"/>
    </source>
</evidence>
<protein>
    <recommendedName>
        <fullName evidence="3">hyaluronoglucosaminidase</fullName>
        <ecNumber evidence="3">3.2.1.35</ecNumber>
    </recommendedName>
</protein>
<dbReference type="AlphaFoldDB" id="A0ABD0NFX9"/>
<dbReference type="Gene3D" id="3.20.20.70">
    <property type="entry name" value="Aldolase class I"/>
    <property type="match status" value="1"/>
</dbReference>
<accession>A0ABD0NFX9</accession>
<name>A0ABD0NFX9_CIRMR</name>